<protein>
    <recommendedName>
        <fullName evidence="1">non-specific serine/threonine protein kinase</fullName>
        <ecNumber evidence="1">2.7.11.1</ecNumber>
    </recommendedName>
</protein>
<dbReference type="PANTHER" id="PTHR44899">
    <property type="entry name" value="CAMK FAMILY PROTEIN KINASE"/>
    <property type="match status" value="1"/>
</dbReference>
<dbReference type="InterPro" id="IPR008271">
    <property type="entry name" value="Ser/Thr_kinase_AS"/>
</dbReference>
<keyword evidence="5" id="KW-0418">Kinase</keyword>
<keyword evidence="3" id="KW-0808">Transferase</keyword>
<dbReference type="EMBL" id="CAMPGE010029416">
    <property type="protein sequence ID" value="CAI2386883.1"/>
    <property type="molecule type" value="Genomic_DNA"/>
</dbReference>
<keyword evidence="2" id="KW-0723">Serine/threonine-protein kinase</keyword>
<name>A0AAD1Y990_EUPCR</name>
<evidence type="ECO:0000256" key="3">
    <source>
        <dbReference type="ARBA" id="ARBA00022679"/>
    </source>
</evidence>
<dbReference type="InterPro" id="IPR011009">
    <property type="entry name" value="Kinase-like_dom_sf"/>
</dbReference>
<comment type="catalytic activity">
    <reaction evidence="8">
        <text>L-seryl-[protein] + ATP = O-phospho-L-seryl-[protein] + ADP + H(+)</text>
        <dbReference type="Rhea" id="RHEA:17989"/>
        <dbReference type="Rhea" id="RHEA-COMP:9863"/>
        <dbReference type="Rhea" id="RHEA-COMP:11604"/>
        <dbReference type="ChEBI" id="CHEBI:15378"/>
        <dbReference type="ChEBI" id="CHEBI:29999"/>
        <dbReference type="ChEBI" id="CHEBI:30616"/>
        <dbReference type="ChEBI" id="CHEBI:83421"/>
        <dbReference type="ChEBI" id="CHEBI:456216"/>
        <dbReference type="EC" id="2.7.11.1"/>
    </reaction>
</comment>
<feature type="region of interest" description="Disordered" evidence="9">
    <location>
        <begin position="628"/>
        <end position="647"/>
    </location>
</feature>
<evidence type="ECO:0000313" key="11">
    <source>
        <dbReference type="EMBL" id="CAI2386883.1"/>
    </source>
</evidence>
<evidence type="ECO:0000256" key="2">
    <source>
        <dbReference type="ARBA" id="ARBA00022527"/>
    </source>
</evidence>
<evidence type="ECO:0000256" key="4">
    <source>
        <dbReference type="ARBA" id="ARBA00022741"/>
    </source>
</evidence>
<dbReference type="Pfam" id="PF00069">
    <property type="entry name" value="Pkinase"/>
    <property type="match status" value="1"/>
</dbReference>
<dbReference type="SMART" id="SM00220">
    <property type="entry name" value="S_TKc"/>
    <property type="match status" value="1"/>
</dbReference>
<dbReference type="GO" id="GO:0004674">
    <property type="term" value="F:protein serine/threonine kinase activity"/>
    <property type="evidence" value="ECO:0007669"/>
    <property type="project" value="UniProtKB-KW"/>
</dbReference>
<gene>
    <name evidence="11" type="ORF">ECRASSUSDP1_LOCUS28508</name>
</gene>
<evidence type="ECO:0000256" key="7">
    <source>
        <dbReference type="ARBA" id="ARBA00047899"/>
    </source>
</evidence>
<evidence type="ECO:0000256" key="8">
    <source>
        <dbReference type="ARBA" id="ARBA00048679"/>
    </source>
</evidence>
<feature type="region of interest" description="Disordered" evidence="9">
    <location>
        <begin position="251"/>
        <end position="281"/>
    </location>
</feature>
<dbReference type="Proteomes" id="UP001295684">
    <property type="component" value="Unassembled WGS sequence"/>
</dbReference>
<accession>A0AAD1Y990</accession>
<evidence type="ECO:0000256" key="9">
    <source>
        <dbReference type="SAM" id="MobiDB-lite"/>
    </source>
</evidence>
<dbReference type="PROSITE" id="PS50011">
    <property type="entry name" value="PROTEIN_KINASE_DOM"/>
    <property type="match status" value="1"/>
</dbReference>
<keyword evidence="12" id="KW-1185">Reference proteome</keyword>
<feature type="compositionally biased region" description="Basic residues" evidence="9">
    <location>
        <begin position="403"/>
        <end position="414"/>
    </location>
</feature>
<evidence type="ECO:0000313" key="12">
    <source>
        <dbReference type="Proteomes" id="UP001295684"/>
    </source>
</evidence>
<evidence type="ECO:0000259" key="10">
    <source>
        <dbReference type="PROSITE" id="PS50011"/>
    </source>
</evidence>
<reference evidence="11" key="1">
    <citation type="submission" date="2023-07" db="EMBL/GenBank/DDBJ databases">
        <authorList>
            <consortium name="AG Swart"/>
            <person name="Singh M."/>
            <person name="Singh A."/>
            <person name="Seah K."/>
            <person name="Emmerich C."/>
        </authorList>
    </citation>
    <scope>NUCLEOTIDE SEQUENCE</scope>
    <source>
        <strain evidence="11">DP1</strain>
    </source>
</reference>
<dbReference type="PANTHER" id="PTHR44899:SF3">
    <property type="entry name" value="SERINE_THREONINE-PROTEIN KINASE NEK1"/>
    <property type="match status" value="1"/>
</dbReference>
<keyword evidence="6" id="KW-0067">ATP-binding</keyword>
<feature type="region of interest" description="Disordered" evidence="9">
    <location>
        <begin position="398"/>
        <end position="418"/>
    </location>
</feature>
<dbReference type="AlphaFoldDB" id="A0AAD1Y990"/>
<dbReference type="GO" id="GO:0005524">
    <property type="term" value="F:ATP binding"/>
    <property type="evidence" value="ECO:0007669"/>
    <property type="project" value="UniProtKB-KW"/>
</dbReference>
<dbReference type="SUPFAM" id="SSF56112">
    <property type="entry name" value="Protein kinase-like (PK-like)"/>
    <property type="match status" value="1"/>
</dbReference>
<proteinExistence type="predicted"/>
<sequence length="647" mass="74779">MHYYGVCCQWRLIPIKIRKHQKSKKYISEEEIWRTFIQIIRGLKALHDLKIMHRDLKSANVFLYKDGTAKLGDLNVSKVVKQGLGYTQTGTPYYASPEVWQDKPYDFKSDIWSLGCVLYESISLKPPFRADDMEGLYKKVLRGLYPKIPKYFSGDLSLIIKAMLKVSPNKRPSCKQILNTSIISSRLDTLFPNEIKDNEDVLLQTIYIPKKLTYLTERLPKSTYEDDGGTDDESLNTKYFNMKEDTKDSLPTIEKSSLKKGNTIKVKRRKDSMSKSSSYSDYSYNHAYEKGKADNSYSIDTNLHEKGLLSPPEEYDNIYSSKADYSSGKVNKLSSRREKGMINNSSDSKIKIQRIKNLVKPDMNPNLKIEKEDKIPNRVPNESEELSRNNSLVVVTSMDKKKNMSKSRPKQRHSKLIDNNERFNSVMQILAASEEIDKTSQRNSKRKNVVSDLKKYSIPGRSKISISLASEKHRVGGRKNNNLSIHKYSGKRIKKQKSRIGMAYISKPRMEKYPSIDRSNSHINRGKKSVSIVSLSPNESLNYAKDIDLYNPYNKPAMKQKIHLPYLKNRRAMPKIRHDVRQVKPRNDQTMKNTSVDVLTSSNKNYNSKSLKNNKSFDLLREVKNLKKRIPKPKVEDFDPSYKMSKR</sequence>
<comment type="catalytic activity">
    <reaction evidence="7">
        <text>L-threonyl-[protein] + ATP = O-phospho-L-threonyl-[protein] + ADP + H(+)</text>
        <dbReference type="Rhea" id="RHEA:46608"/>
        <dbReference type="Rhea" id="RHEA-COMP:11060"/>
        <dbReference type="Rhea" id="RHEA-COMP:11605"/>
        <dbReference type="ChEBI" id="CHEBI:15378"/>
        <dbReference type="ChEBI" id="CHEBI:30013"/>
        <dbReference type="ChEBI" id="CHEBI:30616"/>
        <dbReference type="ChEBI" id="CHEBI:61977"/>
        <dbReference type="ChEBI" id="CHEBI:456216"/>
        <dbReference type="EC" id="2.7.11.1"/>
    </reaction>
</comment>
<evidence type="ECO:0000256" key="5">
    <source>
        <dbReference type="ARBA" id="ARBA00022777"/>
    </source>
</evidence>
<feature type="domain" description="Protein kinase" evidence="10">
    <location>
        <begin position="1"/>
        <end position="183"/>
    </location>
</feature>
<evidence type="ECO:0000256" key="6">
    <source>
        <dbReference type="ARBA" id="ARBA00022840"/>
    </source>
</evidence>
<dbReference type="PROSITE" id="PS00108">
    <property type="entry name" value="PROTEIN_KINASE_ST"/>
    <property type="match status" value="1"/>
</dbReference>
<evidence type="ECO:0000256" key="1">
    <source>
        <dbReference type="ARBA" id="ARBA00012513"/>
    </source>
</evidence>
<comment type="caution">
    <text evidence="11">The sequence shown here is derived from an EMBL/GenBank/DDBJ whole genome shotgun (WGS) entry which is preliminary data.</text>
</comment>
<organism evidence="11 12">
    <name type="scientific">Euplotes crassus</name>
    <dbReference type="NCBI Taxonomy" id="5936"/>
    <lineage>
        <taxon>Eukaryota</taxon>
        <taxon>Sar</taxon>
        <taxon>Alveolata</taxon>
        <taxon>Ciliophora</taxon>
        <taxon>Intramacronucleata</taxon>
        <taxon>Spirotrichea</taxon>
        <taxon>Hypotrichia</taxon>
        <taxon>Euplotida</taxon>
        <taxon>Euplotidae</taxon>
        <taxon>Moneuplotes</taxon>
    </lineage>
</organism>
<dbReference type="InterPro" id="IPR051131">
    <property type="entry name" value="NEK_Ser/Thr_kinase_NIMA"/>
</dbReference>
<dbReference type="Gene3D" id="1.10.510.10">
    <property type="entry name" value="Transferase(Phosphotransferase) domain 1"/>
    <property type="match status" value="1"/>
</dbReference>
<keyword evidence="4" id="KW-0547">Nucleotide-binding</keyword>
<dbReference type="InterPro" id="IPR000719">
    <property type="entry name" value="Prot_kinase_dom"/>
</dbReference>
<dbReference type="EC" id="2.7.11.1" evidence="1"/>